<reference evidence="2" key="2">
    <citation type="submission" date="2020-09" db="EMBL/GenBank/DDBJ databases">
        <authorList>
            <person name="Sun Q."/>
            <person name="Kim S."/>
        </authorList>
    </citation>
    <scope>NUCLEOTIDE SEQUENCE</scope>
    <source>
        <strain evidence="2">KCTC 32296</strain>
    </source>
</reference>
<dbReference type="EMBL" id="BMZB01000002">
    <property type="protein sequence ID" value="GGZ32102.1"/>
    <property type="molecule type" value="Genomic_DNA"/>
</dbReference>
<comment type="caution">
    <text evidence="2">The sequence shown here is derived from an EMBL/GenBank/DDBJ whole genome shotgun (WGS) entry which is preliminary data.</text>
</comment>
<organism evidence="2 3">
    <name type="scientific">Asticcacaulis endophyticus</name>
    <dbReference type="NCBI Taxonomy" id="1395890"/>
    <lineage>
        <taxon>Bacteria</taxon>
        <taxon>Pseudomonadati</taxon>
        <taxon>Pseudomonadota</taxon>
        <taxon>Alphaproteobacteria</taxon>
        <taxon>Caulobacterales</taxon>
        <taxon>Caulobacteraceae</taxon>
        <taxon>Asticcacaulis</taxon>
    </lineage>
</organism>
<reference evidence="2" key="1">
    <citation type="journal article" date="2014" name="Int. J. Syst. Evol. Microbiol.">
        <title>Complete genome sequence of Corynebacterium casei LMG S-19264T (=DSM 44701T), isolated from a smear-ripened cheese.</title>
        <authorList>
            <consortium name="US DOE Joint Genome Institute (JGI-PGF)"/>
            <person name="Walter F."/>
            <person name="Albersmeier A."/>
            <person name="Kalinowski J."/>
            <person name="Ruckert C."/>
        </authorList>
    </citation>
    <scope>NUCLEOTIDE SEQUENCE</scope>
    <source>
        <strain evidence="2">KCTC 32296</strain>
    </source>
</reference>
<keyword evidence="3" id="KW-1185">Reference proteome</keyword>
<dbReference type="Proteomes" id="UP000662572">
    <property type="component" value="Unassembled WGS sequence"/>
</dbReference>
<feature type="compositionally biased region" description="Polar residues" evidence="1">
    <location>
        <begin position="12"/>
        <end position="23"/>
    </location>
</feature>
<sequence length="74" mass="7754">MVEPPIRIVSRKSFSPISGQNAPPMTFNPAGDAGLGGEAMKPDMDINHFVDVTKKVAGKVSGVGIRFQDGVDAV</sequence>
<feature type="region of interest" description="Disordered" evidence="1">
    <location>
        <begin position="12"/>
        <end position="36"/>
    </location>
</feature>
<evidence type="ECO:0000313" key="3">
    <source>
        <dbReference type="Proteomes" id="UP000662572"/>
    </source>
</evidence>
<evidence type="ECO:0000313" key="2">
    <source>
        <dbReference type="EMBL" id="GGZ32102.1"/>
    </source>
</evidence>
<name>A0A918Q4U3_9CAUL</name>
<evidence type="ECO:0000256" key="1">
    <source>
        <dbReference type="SAM" id="MobiDB-lite"/>
    </source>
</evidence>
<proteinExistence type="predicted"/>
<accession>A0A918Q4U3</accession>
<gene>
    <name evidence="2" type="ORF">GCM10011273_17700</name>
</gene>
<protein>
    <submittedName>
        <fullName evidence="2">Uncharacterized protein</fullName>
    </submittedName>
</protein>
<dbReference type="AlphaFoldDB" id="A0A918Q4U3"/>